<dbReference type="Proteomes" id="UP001302602">
    <property type="component" value="Unassembled WGS sequence"/>
</dbReference>
<feature type="compositionally biased region" description="Basic and acidic residues" evidence="1">
    <location>
        <begin position="316"/>
        <end position="326"/>
    </location>
</feature>
<dbReference type="GeneID" id="87830689"/>
<evidence type="ECO:0000313" key="2">
    <source>
        <dbReference type="EMBL" id="KAK4119242.1"/>
    </source>
</evidence>
<organism evidence="2 3">
    <name type="scientific">Parathielavia appendiculata</name>
    <dbReference type="NCBI Taxonomy" id="2587402"/>
    <lineage>
        <taxon>Eukaryota</taxon>
        <taxon>Fungi</taxon>
        <taxon>Dikarya</taxon>
        <taxon>Ascomycota</taxon>
        <taxon>Pezizomycotina</taxon>
        <taxon>Sordariomycetes</taxon>
        <taxon>Sordariomycetidae</taxon>
        <taxon>Sordariales</taxon>
        <taxon>Chaetomiaceae</taxon>
        <taxon>Parathielavia</taxon>
    </lineage>
</organism>
<protein>
    <submittedName>
        <fullName evidence="2">Uncharacterized protein</fullName>
    </submittedName>
</protein>
<comment type="caution">
    <text evidence="2">The sequence shown here is derived from an EMBL/GenBank/DDBJ whole genome shotgun (WGS) entry which is preliminary data.</text>
</comment>
<dbReference type="RefSeq" id="XP_062643015.1">
    <property type="nucleotide sequence ID" value="XM_062793920.1"/>
</dbReference>
<gene>
    <name evidence="2" type="ORF">N657DRAFT_650342</name>
</gene>
<reference evidence="2" key="1">
    <citation type="journal article" date="2023" name="Mol. Phylogenet. Evol.">
        <title>Genome-scale phylogeny and comparative genomics of the fungal order Sordariales.</title>
        <authorList>
            <person name="Hensen N."/>
            <person name="Bonometti L."/>
            <person name="Westerberg I."/>
            <person name="Brannstrom I.O."/>
            <person name="Guillou S."/>
            <person name="Cros-Aarteil S."/>
            <person name="Calhoun S."/>
            <person name="Haridas S."/>
            <person name="Kuo A."/>
            <person name="Mondo S."/>
            <person name="Pangilinan J."/>
            <person name="Riley R."/>
            <person name="LaButti K."/>
            <person name="Andreopoulos B."/>
            <person name="Lipzen A."/>
            <person name="Chen C."/>
            <person name="Yan M."/>
            <person name="Daum C."/>
            <person name="Ng V."/>
            <person name="Clum A."/>
            <person name="Steindorff A."/>
            <person name="Ohm R.A."/>
            <person name="Martin F."/>
            <person name="Silar P."/>
            <person name="Natvig D.O."/>
            <person name="Lalanne C."/>
            <person name="Gautier V."/>
            <person name="Ament-Velasquez S.L."/>
            <person name="Kruys A."/>
            <person name="Hutchinson M.I."/>
            <person name="Powell A.J."/>
            <person name="Barry K."/>
            <person name="Miller A.N."/>
            <person name="Grigoriev I.V."/>
            <person name="Debuchy R."/>
            <person name="Gladieux P."/>
            <person name="Hiltunen Thoren M."/>
            <person name="Johannesson H."/>
        </authorList>
    </citation>
    <scope>NUCLEOTIDE SEQUENCE</scope>
    <source>
        <strain evidence="2">CBS 731.68</strain>
    </source>
</reference>
<reference evidence="2" key="2">
    <citation type="submission" date="2023-05" db="EMBL/GenBank/DDBJ databases">
        <authorList>
            <consortium name="Lawrence Berkeley National Laboratory"/>
            <person name="Steindorff A."/>
            <person name="Hensen N."/>
            <person name="Bonometti L."/>
            <person name="Westerberg I."/>
            <person name="Brannstrom I.O."/>
            <person name="Guillou S."/>
            <person name="Cros-Aarteil S."/>
            <person name="Calhoun S."/>
            <person name="Haridas S."/>
            <person name="Kuo A."/>
            <person name="Mondo S."/>
            <person name="Pangilinan J."/>
            <person name="Riley R."/>
            <person name="Labutti K."/>
            <person name="Andreopoulos B."/>
            <person name="Lipzen A."/>
            <person name="Chen C."/>
            <person name="Yanf M."/>
            <person name="Daum C."/>
            <person name="Ng V."/>
            <person name="Clum A."/>
            <person name="Ohm R."/>
            <person name="Martin F."/>
            <person name="Silar P."/>
            <person name="Natvig D."/>
            <person name="Lalanne C."/>
            <person name="Gautier V."/>
            <person name="Ament-Velasquez S.L."/>
            <person name="Kruys A."/>
            <person name="Hutchinson M.I."/>
            <person name="Powell A.J."/>
            <person name="Barry K."/>
            <person name="Miller A.N."/>
            <person name="Grigoriev I.V."/>
            <person name="Debuchy R."/>
            <person name="Gladieux P."/>
            <person name="Thoren M.H."/>
            <person name="Johannesson H."/>
        </authorList>
    </citation>
    <scope>NUCLEOTIDE SEQUENCE</scope>
    <source>
        <strain evidence="2">CBS 731.68</strain>
    </source>
</reference>
<dbReference type="EMBL" id="MU853251">
    <property type="protein sequence ID" value="KAK4119242.1"/>
    <property type="molecule type" value="Genomic_DNA"/>
</dbReference>
<keyword evidence="3" id="KW-1185">Reference proteome</keyword>
<accession>A0AAN6YZB8</accession>
<sequence length="423" mass="48510">MTLEPLCLGALPPELFDNIFFALDTIRDLAKFVVTARFVHNRFKARRQTILFHVLQKELGYTLPDARFLFVFPYSDPGDAARYHNWIHVMTGAYLDMLGRSGDQAFRGDPGPPTPKELTALCRTLHLINSITDIYATVQLTSFDKAGGGETPATTPPSRLERRRIMRAFYRRQIVSNAWASTRRPAHWDDDDSHAFSNTSTENGQDLGLFAAFDPWDMQQIDHVNCFILRLCRALVLRAAEMEAEISPSQFGNLHAHLDHLVRYLRAHRAVAEAAVADLQSGNPLPHDERLEREYVNRYELLPLLSCWQTHRSQEFPDPVRDRQEQDGLPMDPENVGDGPGQVPYGWSDALRGRHIHWYGEGLRGIPWLPPCPTTEKSWAHTSVIECWRRYGFALWDRKRVEALKRLSWFQALQTGFVLDFCS</sequence>
<dbReference type="AlphaFoldDB" id="A0AAN6YZB8"/>
<evidence type="ECO:0000256" key="1">
    <source>
        <dbReference type="SAM" id="MobiDB-lite"/>
    </source>
</evidence>
<proteinExistence type="predicted"/>
<evidence type="ECO:0000313" key="3">
    <source>
        <dbReference type="Proteomes" id="UP001302602"/>
    </source>
</evidence>
<feature type="region of interest" description="Disordered" evidence="1">
    <location>
        <begin position="316"/>
        <end position="340"/>
    </location>
</feature>
<name>A0AAN6YZB8_9PEZI</name>